<evidence type="ECO:0000313" key="2">
    <source>
        <dbReference type="EMBL" id="KPM34267.1"/>
    </source>
</evidence>
<dbReference type="STRING" id="78410.A0A0P7AB48"/>
<protein>
    <recommendedName>
        <fullName evidence="4">Protein kinase domain-containing protein</fullName>
    </recommendedName>
</protein>
<organism evidence="2 3">
    <name type="scientific">Neonectria ditissima</name>
    <dbReference type="NCBI Taxonomy" id="78410"/>
    <lineage>
        <taxon>Eukaryota</taxon>
        <taxon>Fungi</taxon>
        <taxon>Dikarya</taxon>
        <taxon>Ascomycota</taxon>
        <taxon>Pezizomycotina</taxon>
        <taxon>Sordariomycetes</taxon>
        <taxon>Hypocreomycetidae</taxon>
        <taxon>Hypocreales</taxon>
        <taxon>Nectriaceae</taxon>
        <taxon>Neonectria</taxon>
    </lineage>
</organism>
<feature type="region of interest" description="Disordered" evidence="1">
    <location>
        <begin position="468"/>
        <end position="493"/>
    </location>
</feature>
<reference evidence="2 3" key="1">
    <citation type="submission" date="2015-09" db="EMBL/GenBank/DDBJ databases">
        <title>Draft genome of a European isolate of the apple canker pathogen Neonectria ditissima.</title>
        <authorList>
            <person name="Gomez-Cortecero A."/>
            <person name="Harrison R.J."/>
            <person name="Armitage A.D."/>
        </authorList>
    </citation>
    <scope>NUCLEOTIDE SEQUENCE [LARGE SCALE GENOMIC DNA]</scope>
    <source>
        <strain evidence="2 3">R09/05</strain>
    </source>
</reference>
<feature type="region of interest" description="Disordered" evidence="1">
    <location>
        <begin position="345"/>
        <end position="377"/>
    </location>
</feature>
<feature type="compositionally biased region" description="Basic and acidic residues" evidence="1">
    <location>
        <begin position="470"/>
        <end position="487"/>
    </location>
</feature>
<evidence type="ECO:0000313" key="3">
    <source>
        <dbReference type="Proteomes" id="UP000050424"/>
    </source>
</evidence>
<keyword evidence="3" id="KW-1185">Reference proteome</keyword>
<comment type="caution">
    <text evidence="2">The sequence shown here is derived from an EMBL/GenBank/DDBJ whole genome shotgun (WGS) entry which is preliminary data.</text>
</comment>
<sequence>MSPSTEPVPRTLRPLNALSPFLERCENAKRQPFLDPQPTYLNPKPKTKKHALVNLQAFSDEGRRRGKLREIRGTVPCTSTPRLRECFGWTKVSGQELWDLGPKNRPPSDTLDGLHREISPDEEYYAIVYEFIPENPPALNRDVIQSQLDFYCSQWVMIEGWKLWQDFTAERLYTIFSDVVEAEWNVRSELHATPTSWDGQVFDEDGLEHTVLTTHILPPVNAALQHGIRYTQLDKTTGINLSRAGRTYYEPGGDRRFKPDWALCSNNHASTLEDGSYRYHSLMPGDSKLSNKWHSTFYQPGANHAYWRDPVHQIAQYCITANSRYGFIITDSELVAIRIRTEPTGEGLAADRSRRQQPQHSHHASTSTDVSRLSTSMRNASIADSSSSWKPSGPTVDNYPVEYRAIPWDSHGRGKSHLTVRLALFYLAWMAGVGRNELQHSYPSLDSSWFSLDGSCLHNTTGLVSKKAAKRMEYSDPSGERGPRWETTEGGDDGESFQVLTLESVLTLEVTEHAGRNHYYYVDEGEPVVITSEIPIYDNSGQQYGYFRGADMESWNPTTALREFGQVEEEEAPEMNGVERRGGFNHDSCFSALSSRFLKPSDFRLREYLGQGEDGFVFKAQIDGQNPVAVKIFLHNRKPEPIYGVGRYWAFERECLNCALLEMIDASLHRARTTKRPIYLFPKPKTRMQALRNLFAFSDEAGEKGSPPDHFEPFAPDVRVNDCFGWTELSGSTINAALSKARVPMDIDNGERYFAIVYAFVPKGRLEGGAILSQLDFFHIAGFYSVPFNLTNWLGTGVLVDFSDIVSPFADRYDWDEHSACVRRLTNPTSLPSVVGVELPVTVGPRAIEDSDLQRHAADEERMQEASSGLGVECLPYKHTEALKSPSPSATTGTLP</sequence>
<accession>A0A0P7AB48</accession>
<feature type="compositionally biased region" description="Polar residues" evidence="1">
    <location>
        <begin position="364"/>
        <end position="377"/>
    </location>
</feature>
<dbReference type="AlphaFoldDB" id="A0A0P7AB48"/>
<feature type="compositionally biased region" description="Basic and acidic residues" evidence="1">
    <location>
        <begin position="345"/>
        <end position="354"/>
    </location>
</feature>
<dbReference type="Proteomes" id="UP000050424">
    <property type="component" value="Unassembled WGS sequence"/>
</dbReference>
<evidence type="ECO:0000256" key="1">
    <source>
        <dbReference type="SAM" id="MobiDB-lite"/>
    </source>
</evidence>
<dbReference type="EMBL" id="LKCW01000368">
    <property type="protein sequence ID" value="KPM34267.1"/>
    <property type="molecule type" value="Genomic_DNA"/>
</dbReference>
<proteinExistence type="predicted"/>
<gene>
    <name evidence="2" type="ORF">AK830_g12308</name>
</gene>
<evidence type="ECO:0008006" key="4">
    <source>
        <dbReference type="Google" id="ProtNLM"/>
    </source>
</evidence>
<dbReference type="OrthoDB" id="4367324at2759"/>
<name>A0A0P7AB48_9HYPO</name>